<protein>
    <recommendedName>
        <fullName evidence="1">VOC domain-containing protein</fullName>
    </recommendedName>
</protein>
<dbReference type="OrthoDB" id="2703022at2"/>
<evidence type="ECO:0000313" key="3">
    <source>
        <dbReference type="Proteomes" id="UP000093432"/>
    </source>
</evidence>
<dbReference type="InterPro" id="IPR037523">
    <property type="entry name" value="VOC_core"/>
</dbReference>
<accession>A0A1B8ZVV0</accession>
<evidence type="ECO:0000313" key="2">
    <source>
        <dbReference type="EMBL" id="OCA75715.1"/>
    </source>
</evidence>
<dbReference type="RefSeq" id="WP_065399666.1">
    <property type="nucleotide sequence ID" value="NZ_MAYG01000001.1"/>
</dbReference>
<dbReference type="Pfam" id="PF00903">
    <property type="entry name" value="Glyoxalase"/>
    <property type="match status" value="1"/>
</dbReference>
<dbReference type="Proteomes" id="UP000093432">
    <property type="component" value="Unassembled WGS sequence"/>
</dbReference>
<dbReference type="AlphaFoldDB" id="A0A1B8ZVV0"/>
<sequence>MIQNAYIPPNVISPFKQKIAFLLRKKWVRELVLLPGTITGKRFSNKTADYGVFKPSLISHLDQLSIYVQSIDDSRKWYNDLVGLSTSRITETEPHPFKEGYTIRCCYMSADEHEECLVLIEERNGQGEITVPSGMSFFHFAFEVSGNRFEDVANFEKQVRAKGYIPNYGTVTHNDKPPMGDGETGGNTAVYFYDPDWNNVEFCGTMDTIENYKRKK</sequence>
<proteinExistence type="predicted"/>
<organism evidence="2 3">
    <name type="scientific">Chryseobacterium arthrosphaerae</name>
    <dbReference type="NCBI Taxonomy" id="651561"/>
    <lineage>
        <taxon>Bacteria</taxon>
        <taxon>Pseudomonadati</taxon>
        <taxon>Bacteroidota</taxon>
        <taxon>Flavobacteriia</taxon>
        <taxon>Flavobacteriales</taxon>
        <taxon>Weeksellaceae</taxon>
        <taxon>Chryseobacterium group</taxon>
        <taxon>Chryseobacterium</taxon>
    </lineage>
</organism>
<dbReference type="EMBL" id="MAYG01000001">
    <property type="protein sequence ID" value="OCA75715.1"/>
    <property type="molecule type" value="Genomic_DNA"/>
</dbReference>
<gene>
    <name evidence="2" type="ORF">BBI00_08015</name>
</gene>
<dbReference type="STRING" id="651561.BBI00_08015"/>
<reference evidence="3" key="1">
    <citation type="submission" date="2016-07" db="EMBL/GenBank/DDBJ databases">
        <authorList>
            <person name="Florea S."/>
            <person name="Webb J.S."/>
            <person name="Jaromczyk J."/>
            <person name="Schardl C.L."/>
        </authorList>
    </citation>
    <scope>NUCLEOTIDE SEQUENCE [LARGE SCALE GENOMIC DNA]</scope>
    <source>
        <strain evidence="3">CC-VM-7</strain>
    </source>
</reference>
<dbReference type="SUPFAM" id="SSF54593">
    <property type="entry name" value="Glyoxalase/Bleomycin resistance protein/Dihydroxybiphenyl dioxygenase"/>
    <property type="match status" value="1"/>
</dbReference>
<dbReference type="Gene3D" id="3.10.180.10">
    <property type="entry name" value="2,3-Dihydroxybiphenyl 1,2-Dioxygenase, domain 1"/>
    <property type="match status" value="1"/>
</dbReference>
<evidence type="ECO:0000259" key="1">
    <source>
        <dbReference type="PROSITE" id="PS51819"/>
    </source>
</evidence>
<comment type="caution">
    <text evidence="2">The sequence shown here is derived from an EMBL/GenBank/DDBJ whole genome shotgun (WGS) entry which is preliminary data.</text>
</comment>
<dbReference type="PROSITE" id="PS51819">
    <property type="entry name" value="VOC"/>
    <property type="match status" value="1"/>
</dbReference>
<dbReference type="InterPro" id="IPR004360">
    <property type="entry name" value="Glyas_Fos-R_dOase_dom"/>
</dbReference>
<feature type="domain" description="VOC" evidence="1">
    <location>
        <begin position="60"/>
        <end position="205"/>
    </location>
</feature>
<dbReference type="InterPro" id="IPR029068">
    <property type="entry name" value="Glyas_Bleomycin-R_OHBP_Dase"/>
</dbReference>
<name>A0A1B8ZVV0_9FLAO</name>